<keyword evidence="2" id="KW-1185">Reference proteome</keyword>
<organism evidence="1 2">
    <name type="scientific">Taklimakanibacter albus</name>
    <dbReference type="NCBI Taxonomy" id="2800327"/>
    <lineage>
        <taxon>Bacteria</taxon>
        <taxon>Pseudomonadati</taxon>
        <taxon>Pseudomonadota</taxon>
        <taxon>Alphaproteobacteria</taxon>
        <taxon>Hyphomicrobiales</taxon>
        <taxon>Aestuariivirgaceae</taxon>
        <taxon>Taklimakanibacter</taxon>
    </lineage>
</organism>
<comment type="caution">
    <text evidence="1">The sequence shown here is derived from an EMBL/GenBank/DDBJ whole genome shotgun (WGS) entry which is preliminary data.</text>
</comment>
<evidence type="ECO:0000313" key="1">
    <source>
        <dbReference type="EMBL" id="MBK1867330.1"/>
    </source>
</evidence>
<protein>
    <submittedName>
        <fullName evidence="1">Copper chaperone PCu(A)C</fullName>
    </submittedName>
</protein>
<proteinExistence type="predicted"/>
<dbReference type="Proteomes" id="UP000616151">
    <property type="component" value="Unassembled WGS sequence"/>
</dbReference>
<reference evidence="1" key="1">
    <citation type="submission" date="2021-01" db="EMBL/GenBank/DDBJ databases">
        <authorList>
            <person name="Sun Q."/>
        </authorList>
    </citation>
    <scope>NUCLEOTIDE SEQUENCE</scope>
    <source>
        <strain evidence="1">YIM B02566</strain>
    </source>
</reference>
<sequence length="160" mass="17173">MKFVREIIVAVALTVAAFTSSVAHAHDYKVGSLVINHPWTPEPPMGAKVAAGFLKITNEGSADDRLVSVTTEIAGNAQVHGMKVENGVMSMFEIAGGLVIPAGQTVELKSKSNHVMFMDLKQRPTKDTRFKATLTFEKAGPVAVEFKVEPMGAGHEHEGM</sequence>
<name>A0ACC5R3Z4_9HYPH</name>
<accession>A0ACC5R3Z4</accession>
<gene>
    <name evidence="1" type="ORF">JHL16_13320</name>
</gene>
<evidence type="ECO:0000313" key="2">
    <source>
        <dbReference type="Proteomes" id="UP000616151"/>
    </source>
</evidence>
<dbReference type="EMBL" id="JAENHL010000007">
    <property type="protein sequence ID" value="MBK1867330.1"/>
    <property type="molecule type" value="Genomic_DNA"/>
</dbReference>